<reference evidence="2" key="2">
    <citation type="submission" date="2025-09" db="UniProtKB">
        <authorList>
            <consortium name="Ensembl"/>
        </authorList>
    </citation>
    <scope>IDENTIFICATION</scope>
</reference>
<name>A0A672S442_SINGR</name>
<evidence type="ECO:0000256" key="1">
    <source>
        <dbReference type="SAM" id="MobiDB-lite"/>
    </source>
</evidence>
<feature type="compositionally biased region" description="Low complexity" evidence="1">
    <location>
        <begin position="40"/>
        <end position="53"/>
    </location>
</feature>
<sequence>MLSSEPSSQSGSPSHCHLLGTHWPLRHTKSTSAQVFLTEPVSSLPSEQSRSPSHYCSHSIREPVRQKEVASVACFSQSCSQSSDSSEYLISASSQTDAENAEGDLI</sequence>
<feature type="region of interest" description="Disordered" evidence="1">
    <location>
        <begin position="81"/>
        <end position="106"/>
    </location>
</feature>
<dbReference type="Ensembl" id="ENSSGRT00000102061.1">
    <property type="protein sequence ID" value="ENSSGRP00000095922.1"/>
    <property type="gene ID" value="ENSSGRG00000047953.1"/>
</dbReference>
<proteinExistence type="predicted"/>
<reference evidence="2" key="1">
    <citation type="submission" date="2025-08" db="UniProtKB">
        <authorList>
            <consortium name="Ensembl"/>
        </authorList>
    </citation>
    <scope>IDENTIFICATION</scope>
</reference>
<evidence type="ECO:0000313" key="2">
    <source>
        <dbReference type="Ensembl" id="ENSSGRP00000095922.1"/>
    </source>
</evidence>
<keyword evidence="3" id="KW-1185">Reference proteome</keyword>
<protein>
    <submittedName>
        <fullName evidence="2">Uncharacterized protein</fullName>
    </submittedName>
</protein>
<accession>A0A672S442</accession>
<dbReference type="Proteomes" id="UP000472262">
    <property type="component" value="Unassembled WGS sequence"/>
</dbReference>
<feature type="region of interest" description="Disordered" evidence="1">
    <location>
        <begin position="39"/>
        <end position="58"/>
    </location>
</feature>
<organism evidence="2 3">
    <name type="scientific">Sinocyclocheilus grahami</name>
    <name type="common">Dianchi golden-line fish</name>
    <name type="synonym">Barbus grahami</name>
    <dbReference type="NCBI Taxonomy" id="75366"/>
    <lineage>
        <taxon>Eukaryota</taxon>
        <taxon>Metazoa</taxon>
        <taxon>Chordata</taxon>
        <taxon>Craniata</taxon>
        <taxon>Vertebrata</taxon>
        <taxon>Euteleostomi</taxon>
        <taxon>Actinopterygii</taxon>
        <taxon>Neopterygii</taxon>
        <taxon>Teleostei</taxon>
        <taxon>Ostariophysi</taxon>
        <taxon>Cypriniformes</taxon>
        <taxon>Cyprinidae</taxon>
        <taxon>Cyprininae</taxon>
        <taxon>Sinocyclocheilus</taxon>
    </lineage>
</organism>
<dbReference type="InParanoid" id="A0A672S442"/>
<evidence type="ECO:0000313" key="3">
    <source>
        <dbReference type="Proteomes" id="UP000472262"/>
    </source>
</evidence>
<dbReference type="AlphaFoldDB" id="A0A672S442"/>